<evidence type="ECO:0000256" key="4">
    <source>
        <dbReference type="ARBA" id="ARBA00022475"/>
    </source>
</evidence>
<evidence type="ECO:0000256" key="2">
    <source>
        <dbReference type="ARBA" id="ARBA00007809"/>
    </source>
</evidence>
<dbReference type="FunFam" id="1.20.1280.290:FF:000003">
    <property type="entry name" value="Bidirectional sugar transporter SWEET"/>
    <property type="match status" value="1"/>
</dbReference>
<keyword evidence="8 10" id="KW-1133">Transmembrane helix</keyword>
<evidence type="ECO:0000256" key="1">
    <source>
        <dbReference type="ARBA" id="ARBA00004651"/>
    </source>
</evidence>
<evidence type="ECO:0000256" key="6">
    <source>
        <dbReference type="ARBA" id="ARBA00022692"/>
    </source>
</evidence>
<dbReference type="PANTHER" id="PTHR10791:SF157">
    <property type="entry name" value="BIDIRECTIONAL SUGAR TRANSPORTER SWEET"/>
    <property type="match status" value="1"/>
</dbReference>
<dbReference type="InterPro" id="IPR047664">
    <property type="entry name" value="SWEET"/>
</dbReference>
<dbReference type="AlphaFoldDB" id="A0AAD1ZH58"/>
<dbReference type="GO" id="GO:0051119">
    <property type="term" value="F:sugar transmembrane transporter activity"/>
    <property type="evidence" value="ECO:0007669"/>
    <property type="project" value="InterPro"/>
</dbReference>
<sequence>MTLITAAHLAFTFGILGNVVSFMVYMAPVPTFYKIYKRKSSEGYQSIPYSVALFSAMLYLYYAYLKKHVLLLITINSFGCVMELGFLTIFMVYATHESKIYTAKILFLFNIVGLGLIIGCTYALSKGRERVTIVGWICSVFSLCVFAAPLSIMRRVIKTKSVEYMPLNLSVFLTLCAVVWFFYGLFIKDFYIAAPNVVGFLFGIAQIILYFIYRNKKKENILPENKLHDISTNGDWNSRDHMQNSSTVEIADVTNHNHGQAHRGTN</sequence>
<dbReference type="Gene3D" id="1.20.1280.290">
    <property type="match status" value="2"/>
</dbReference>
<evidence type="ECO:0000256" key="9">
    <source>
        <dbReference type="ARBA" id="ARBA00023136"/>
    </source>
</evidence>
<keyword evidence="5 10" id="KW-0762">Sugar transport</keyword>
<name>A0AAD1ZH58_9LAMI</name>
<comment type="subcellular location">
    <subcellularLocation>
        <location evidence="1 10">Cell membrane</location>
        <topology evidence="1 10">Multi-pass membrane protein</topology>
    </subcellularLocation>
</comment>
<feature type="transmembrane region" description="Helical" evidence="10">
    <location>
        <begin position="105"/>
        <end position="125"/>
    </location>
</feature>
<dbReference type="PANTHER" id="PTHR10791">
    <property type="entry name" value="RAG1-ACTIVATING PROTEIN 1"/>
    <property type="match status" value="1"/>
</dbReference>
<dbReference type="FunFam" id="1.20.1280.290:FF:000001">
    <property type="entry name" value="Bidirectional sugar transporter SWEET"/>
    <property type="match status" value="1"/>
</dbReference>
<feature type="transmembrane region" description="Helical" evidence="10">
    <location>
        <begin position="47"/>
        <end position="64"/>
    </location>
</feature>
<comment type="function">
    <text evidence="10">Mediates both low-affinity uptake and efflux of sugar across the membrane.</text>
</comment>
<protein>
    <recommendedName>
        <fullName evidence="10">Bidirectional sugar transporter SWEET</fullName>
    </recommendedName>
</protein>
<evidence type="ECO:0000256" key="8">
    <source>
        <dbReference type="ARBA" id="ARBA00022989"/>
    </source>
</evidence>
<evidence type="ECO:0000313" key="12">
    <source>
        <dbReference type="Proteomes" id="UP000834106"/>
    </source>
</evidence>
<keyword evidence="12" id="KW-1185">Reference proteome</keyword>
<dbReference type="GO" id="GO:0005886">
    <property type="term" value="C:plasma membrane"/>
    <property type="evidence" value="ECO:0007669"/>
    <property type="project" value="UniProtKB-SubCell"/>
</dbReference>
<evidence type="ECO:0000313" key="11">
    <source>
        <dbReference type="EMBL" id="CAI9767886.1"/>
    </source>
</evidence>
<organism evidence="11 12">
    <name type="scientific">Fraxinus pennsylvanica</name>
    <dbReference type="NCBI Taxonomy" id="56036"/>
    <lineage>
        <taxon>Eukaryota</taxon>
        <taxon>Viridiplantae</taxon>
        <taxon>Streptophyta</taxon>
        <taxon>Embryophyta</taxon>
        <taxon>Tracheophyta</taxon>
        <taxon>Spermatophyta</taxon>
        <taxon>Magnoliopsida</taxon>
        <taxon>eudicotyledons</taxon>
        <taxon>Gunneridae</taxon>
        <taxon>Pentapetalae</taxon>
        <taxon>asterids</taxon>
        <taxon>lamiids</taxon>
        <taxon>Lamiales</taxon>
        <taxon>Oleaceae</taxon>
        <taxon>Oleeae</taxon>
        <taxon>Fraxinus</taxon>
    </lineage>
</organism>
<feature type="transmembrane region" description="Helical" evidence="10">
    <location>
        <begin position="164"/>
        <end position="186"/>
    </location>
</feature>
<feature type="transmembrane region" description="Helical" evidence="10">
    <location>
        <begin position="6"/>
        <end position="26"/>
    </location>
</feature>
<reference evidence="11" key="1">
    <citation type="submission" date="2023-05" db="EMBL/GenBank/DDBJ databases">
        <authorList>
            <person name="Huff M."/>
        </authorList>
    </citation>
    <scope>NUCLEOTIDE SEQUENCE</scope>
</reference>
<feature type="transmembrane region" description="Helical" evidence="10">
    <location>
        <begin position="70"/>
        <end position="93"/>
    </location>
</feature>
<accession>A0AAD1ZH58</accession>
<evidence type="ECO:0000256" key="5">
    <source>
        <dbReference type="ARBA" id="ARBA00022597"/>
    </source>
</evidence>
<evidence type="ECO:0000256" key="10">
    <source>
        <dbReference type="RuleBase" id="RU910715"/>
    </source>
</evidence>
<dbReference type="EMBL" id="OU503044">
    <property type="protein sequence ID" value="CAI9767886.1"/>
    <property type="molecule type" value="Genomic_DNA"/>
</dbReference>
<keyword evidence="4" id="KW-1003">Cell membrane</keyword>
<dbReference type="Pfam" id="PF03083">
    <property type="entry name" value="MtN3_slv"/>
    <property type="match status" value="2"/>
</dbReference>
<keyword evidence="6 10" id="KW-0812">Transmembrane</keyword>
<comment type="similarity">
    <text evidence="2 10">Belongs to the SWEET sugar transporter family.</text>
</comment>
<keyword evidence="9 10" id="KW-0472">Membrane</keyword>
<evidence type="ECO:0000256" key="7">
    <source>
        <dbReference type="ARBA" id="ARBA00022737"/>
    </source>
</evidence>
<keyword evidence="3 10" id="KW-0813">Transport</keyword>
<feature type="transmembrane region" description="Helical" evidence="10">
    <location>
        <begin position="192"/>
        <end position="213"/>
    </location>
</feature>
<proteinExistence type="inferred from homology"/>
<gene>
    <name evidence="11" type="ORF">FPE_LOCUS15316</name>
</gene>
<dbReference type="Proteomes" id="UP000834106">
    <property type="component" value="Chromosome 9"/>
</dbReference>
<keyword evidence="7" id="KW-0677">Repeat</keyword>
<feature type="transmembrane region" description="Helical" evidence="10">
    <location>
        <begin position="131"/>
        <end position="152"/>
    </location>
</feature>
<dbReference type="InterPro" id="IPR004316">
    <property type="entry name" value="SWEET_rpt"/>
</dbReference>
<evidence type="ECO:0000256" key="3">
    <source>
        <dbReference type="ARBA" id="ARBA00022448"/>
    </source>
</evidence>